<name>A0AA37I224_SEGBR</name>
<feature type="transmembrane region" description="Helical" evidence="7">
    <location>
        <begin position="212"/>
        <end position="231"/>
    </location>
</feature>
<evidence type="ECO:0000256" key="4">
    <source>
        <dbReference type="ARBA" id="ARBA00022692"/>
    </source>
</evidence>
<dbReference type="PANTHER" id="PTHR40074:SF2">
    <property type="entry name" value="O-ACETYLTRANSFERASE WECH"/>
    <property type="match status" value="1"/>
</dbReference>
<gene>
    <name evidence="9" type="ORF">PRRU23_13510</name>
</gene>
<feature type="transmembrane region" description="Helical" evidence="7">
    <location>
        <begin position="179"/>
        <end position="200"/>
    </location>
</feature>
<evidence type="ECO:0000313" key="10">
    <source>
        <dbReference type="Proteomes" id="UP000887043"/>
    </source>
</evidence>
<feature type="transmembrane region" description="Helical" evidence="7">
    <location>
        <begin position="81"/>
        <end position="102"/>
    </location>
</feature>
<evidence type="ECO:0000256" key="1">
    <source>
        <dbReference type="ARBA" id="ARBA00004651"/>
    </source>
</evidence>
<evidence type="ECO:0000256" key="2">
    <source>
        <dbReference type="ARBA" id="ARBA00007400"/>
    </source>
</evidence>
<comment type="subcellular location">
    <subcellularLocation>
        <location evidence="1">Cell membrane</location>
        <topology evidence="1">Multi-pass membrane protein</topology>
    </subcellularLocation>
</comment>
<feature type="transmembrane region" description="Helical" evidence="7">
    <location>
        <begin position="51"/>
        <end position="69"/>
    </location>
</feature>
<dbReference type="GO" id="GO:0005886">
    <property type="term" value="C:plasma membrane"/>
    <property type="evidence" value="ECO:0007669"/>
    <property type="project" value="UniProtKB-SubCell"/>
</dbReference>
<sequence>MTMLKIKDIELANISKYRGELMGAAMLFIILFHVSLPRWDAFFGLRRMGNVGVDMFLFLSGIGLWFSWVKNPSYKHFYIRRFLRIYPAWLIIASLYYIPHFHGSSFKAWAYLIGEITFNIGFWLYDELNFWYIPAIMMLYLFAPPYMQLIRKHPVYRWLPVAMIMWCILVQYVTPIHHAVGHLEIFWSRVPIFFIGINMGEMVRQKQTMDGASIWMIWLMFLMTLLSSIFLEQHLHGAFPLYVERMLYIPLTITTILLLNRVFRRTPKCVNKGFAFIGALSLECYLIHIHFVLDYLPHSWGYWPIFMVCVAITLPVSWILMKIVVWISSKLQSLCKI</sequence>
<evidence type="ECO:0000259" key="8">
    <source>
        <dbReference type="Pfam" id="PF01757"/>
    </source>
</evidence>
<feature type="transmembrane region" description="Helical" evidence="7">
    <location>
        <begin position="275"/>
        <end position="293"/>
    </location>
</feature>
<evidence type="ECO:0000256" key="3">
    <source>
        <dbReference type="ARBA" id="ARBA00022475"/>
    </source>
</evidence>
<comment type="similarity">
    <text evidence="2">Belongs to the acyltransferase 3 family.</text>
</comment>
<comment type="caution">
    <text evidence="9">The sequence shown here is derived from an EMBL/GenBank/DDBJ whole genome shotgun (WGS) entry which is preliminary data.</text>
</comment>
<dbReference type="GO" id="GO:0009246">
    <property type="term" value="P:enterobacterial common antigen biosynthetic process"/>
    <property type="evidence" value="ECO:0007669"/>
    <property type="project" value="TreeGrafter"/>
</dbReference>
<dbReference type="PANTHER" id="PTHR40074">
    <property type="entry name" value="O-ACETYLTRANSFERASE WECH"/>
    <property type="match status" value="1"/>
</dbReference>
<evidence type="ECO:0000256" key="6">
    <source>
        <dbReference type="ARBA" id="ARBA00023136"/>
    </source>
</evidence>
<feature type="domain" description="Acyltransferase 3" evidence="8">
    <location>
        <begin position="24"/>
        <end position="321"/>
    </location>
</feature>
<reference evidence="9" key="1">
    <citation type="submission" date="2021-08" db="EMBL/GenBank/DDBJ databases">
        <title>Prevotella lacticifex sp. nov., isolated from rumen of cow.</title>
        <authorList>
            <person name="Shinkai T."/>
            <person name="Ikeyama N."/>
            <person name="Kumagai M."/>
            <person name="Ohmori H."/>
            <person name="Sakamoto M."/>
            <person name="Ohkuma M."/>
            <person name="Mitsumori M."/>
        </authorList>
    </citation>
    <scope>NUCLEOTIDE SEQUENCE</scope>
    <source>
        <strain evidence="9">DSM 11371</strain>
    </source>
</reference>
<dbReference type="RefSeq" id="WP_006281312.1">
    <property type="nucleotide sequence ID" value="NZ_BPTR01000001.1"/>
</dbReference>
<dbReference type="InterPro" id="IPR002656">
    <property type="entry name" value="Acyl_transf_3_dom"/>
</dbReference>
<feature type="transmembrane region" description="Helical" evidence="7">
    <location>
        <begin position="155"/>
        <end position="173"/>
    </location>
</feature>
<keyword evidence="4 7" id="KW-0812">Transmembrane</keyword>
<dbReference type="GO" id="GO:0016413">
    <property type="term" value="F:O-acetyltransferase activity"/>
    <property type="evidence" value="ECO:0007669"/>
    <property type="project" value="TreeGrafter"/>
</dbReference>
<evidence type="ECO:0000256" key="5">
    <source>
        <dbReference type="ARBA" id="ARBA00022989"/>
    </source>
</evidence>
<protein>
    <recommendedName>
        <fullName evidence="8">Acyltransferase 3 domain-containing protein</fullName>
    </recommendedName>
</protein>
<feature type="transmembrane region" description="Helical" evidence="7">
    <location>
        <begin position="122"/>
        <end position="143"/>
    </location>
</feature>
<dbReference type="Proteomes" id="UP000887043">
    <property type="component" value="Unassembled WGS sequence"/>
</dbReference>
<dbReference type="Pfam" id="PF01757">
    <property type="entry name" value="Acyl_transf_3"/>
    <property type="match status" value="1"/>
</dbReference>
<organism evidence="9 10">
    <name type="scientific">Segatella bryantii</name>
    <name type="common">Prevotella bryantii</name>
    <dbReference type="NCBI Taxonomy" id="77095"/>
    <lineage>
        <taxon>Bacteria</taxon>
        <taxon>Pseudomonadati</taxon>
        <taxon>Bacteroidota</taxon>
        <taxon>Bacteroidia</taxon>
        <taxon>Bacteroidales</taxon>
        <taxon>Prevotellaceae</taxon>
        <taxon>Segatella</taxon>
    </lineage>
</organism>
<dbReference type="AlphaFoldDB" id="A0AA37I224"/>
<proteinExistence type="inferred from homology"/>
<dbReference type="EMBL" id="BPTR01000001">
    <property type="protein sequence ID" value="GJG27651.1"/>
    <property type="molecule type" value="Genomic_DNA"/>
</dbReference>
<keyword evidence="3" id="KW-1003">Cell membrane</keyword>
<evidence type="ECO:0000256" key="7">
    <source>
        <dbReference type="SAM" id="Phobius"/>
    </source>
</evidence>
<evidence type="ECO:0000313" key="9">
    <source>
        <dbReference type="EMBL" id="GJG27651.1"/>
    </source>
</evidence>
<feature type="transmembrane region" description="Helical" evidence="7">
    <location>
        <begin position="305"/>
        <end position="327"/>
    </location>
</feature>
<feature type="transmembrane region" description="Helical" evidence="7">
    <location>
        <begin position="21"/>
        <end position="39"/>
    </location>
</feature>
<keyword evidence="6 7" id="KW-0472">Membrane</keyword>
<accession>A0AA37I224</accession>
<keyword evidence="5 7" id="KW-1133">Transmembrane helix</keyword>
<feature type="transmembrane region" description="Helical" evidence="7">
    <location>
        <begin position="246"/>
        <end position="263"/>
    </location>
</feature>